<gene>
    <name evidence="1" type="ORF">LY90DRAFT_667216</name>
</gene>
<proteinExistence type="predicted"/>
<comment type="caution">
    <text evidence="1">The sequence shown here is derived from an EMBL/GenBank/DDBJ whole genome shotgun (WGS) entry which is preliminary data.</text>
</comment>
<keyword evidence="2" id="KW-1185">Reference proteome</keyword>
<evidence type="ECO:0000313" key="2">
    <source>
        <dbReference type="Proteomes" id="UP000193920"/>
    </source>
</evidence>
<evidence type="ECO:0000313" key="1">
    <source>
        <dbReference type="EMBL" id="ORY72341.1"/>
    </source>
</evidence>
<organism evidence="1 2">
    <name type="scientific">Neocallimastix californiae</name>
    <dbReference type="NCBI Taxonomy" id="1754190"/>
    <lineage>
        <taxon>Eukaryota</taxon>
        <taxon>Fungi</taxon>
        <taxon>Fungi incertae sedis</taxon>
        <taxon>Chytridiomycota</taxon>
        <taxon>Chytridiomycota incertae sedis</taxon>
        <taxon>Neocallimastigomycetes</taxon>
        <taxon>Neocallimastigales</taxon>
        <taxon>Neocallimastigaceae</taxon>
        <taxon>Neocallimastix</taxon>
    </lineage>
</organism>
<reference evidence="1 2" key="1">
    <citation type="submission" date="2016-08" db="EMBL/GenBank/DDBJ databases">
        <title>A Parts List for Fungal Cellulosomes Revealed by Comparative Genomics.</title>
        <authorList>
            <consortium name="DOE Joint Genome Institute"/>
            <person name="Haitjema C.H."/>
            <person name="Gilmore S.P."/>
            <person name="Henske J.K."/>
            <person name="Solomon K.V."/>
            <person name="De Groot R."/>
            <person name="Kuo A."/>
            <person name="Mondo S.J."/>
            <person name="Salamov A.A."/>
            <person name="Labutti K."/>
            <person name="Zhao Z."/>
            <person name="Chiniquy J."/>
            <person name="Barry K."/>
            <person name="Brewer H.M."/>
            <person name="Purvine S.O."/>
            <person name="Wright A.T."/>
            <person name="Boxma B."/>
            <person name="Van Alen T."/>
            <person name="Hackstein J.H."/>
            <person name="Baker S.E."/>
            <person name="Grigoriev I.V."/>
            <person name="O'Malley M.A."/>
        </authorList>
    </citation>
    <scope>NUCLEOTIDE SEQUENCE [LARGE SCALE GENOMIC DNA]</scope>
    <source>
        <strain evidence="1 2">G1</strain>
    </source>
</reference>
<dbReference type="AlphaFoldDB" id="A0A1Y2ELC9"/>
<dbReference type="Proteomes" id="UP000193920">
    <property type="component" value="Unassembled WGS sequence"/>
</dbReference>
<sequence>MNSYMTEYLLNNINITENALNDITKELKIYVAKQERVRHQMLKLIQAFKNCITQIPSSSKLYIEALTNSLALIDYYLKLSDDRIIQRICKTFDFFSNDNCKLVKNYIYELKDCSKKDLSNFNSLKNAFIIGPIKKNKKIINSQENNNLSNYNKEIAINLNQILTKDGASIQKFTN</sequence>
<protein>
    <submittedName>
        <fullName evidence="1">Uncharacterized protein</fullName>
    </submittedName>
</protein>
<accession>A0A1Y2ELC9</accession>
<dbReference type="EMBL" id="MCOG01000040">
    <property type="protein sequence ID" value="ORY72341.1"/>
    <property type="molecule type" value="Genomic_DNA"/>
</dbReference>
<name>A0A1Y2ELC9_9FUNG</name>
<dbReference type="OrthoDB" id="60621at2759"/>